<proteinExistence type="predicted"/>
<accession>A0A834SM50</accession>
<dbReference type="EMBL" id="JAAIUW010000012">
    <property type="protein sequence ID" value="KAF7806071.1"/>
    <property type="molecule type" value="Genomic_DNA"/>
</dbReference>
<name>A0A834SM50_9FABA</name>
<protein>
    <submittedName>
        <fullName evidence="1">Uncharacterized protein</fullName>
    </submittedName>
</protein>
<gene>
    <name evidence="1" type="ORF">G2W53_038232</name>
</gene>
<comment type="caution">
    <text evidence="1">The sequence shown here is derived from an EMBL/GenBank/DDBJ whole genome shotgun (WGS) entry which is preliminary data.</text>
</comment>
<keyword evidence="2" id="KW-1185">Reference proteome</keyword>
<evidence type="ECO:0000313" key="2">
    <source>
        <dbReference type="Proteomes" id="UP000634136"/>
    </source>
</evidence>
<dbReference type="Proteomes" id="UP000634136">
    <property type="component" value="Unassembled WGS sequence"/>
</dbReference>
<evidence type="ECO:0000313" key="1">
    <source>
        <dbReference type="EMBL" id="KAF7806071.1"/>
    </source>
</evidence>
<dbReference type="AlphaFoldDB" id="A0A834SM50"/>
<reference evidence="1" key="1">
    <citation type="submission" date="2020-09" db="EMBL/GenBank/DDBJ databases">
        <title>Genome-Enabled Discovery of Anthraquinone Biosynthesis in Senna tora.</title>
        <authorList>
            <person name="Kang S.-H."/>
            <person name="Pandey R.P."/>
            <person name="Lee C.-M."/>
            <person name="Sim J.-S."/>
            <person name="Jeong J.-T."/>
            <person name="Choi B.-S."/>
            <person name="Jung M."/>
            <person name="Ginzburg D."/>
            <person name="Zhao K."/>
            <person name="Won S.Y."/>
            <person name="Oh T.-J."/>
            <person name="Yu Y."/>
            <person name="Kim N.-H."/>
            <person name="Lee O.R."/>
            <person name="Lee T.-H."/>
            <person name="Bashyal P."/>
            <person name="Kim T.-S."/>
            <person name="Lee W.-H."/>
            <person name="Kawkins C."/>
            <person name="Kim C.-K."/>
            <person name="Kim J.S."/>
            <person name="Ahn B.O."/>
            <person name="Rhee S.Y."/>
            <person name="Sohng J.K."/>
        </authorList>
    </citation>
    <scope>NUCLEOTIDE SEQUENCE</scope>
    <source>
        <tissue evidence="1">Leaf</tissue>
    </source>
</reference>
<organism evidence="1 2">
    <name type="scientific">Senna tora</name>
    <dbReference type="NCBI Taxonomy" id="362788"/>
    <lineage>
        <taxon>Eukaryota</taxon>
        <taxon>Viridiplantae</taxon>
        <taxon>Streptophyta</taxon>
        <taxon>Embryophyta</taxon>
        <taxon>Tracheophyta</taxon>
        <taxon>Spermatophyta</taxon>
        <taxon>Magnoliopsida</taxon>
        <taxon>eudicotyledons</taxon>
        <taxon>Gunneridae</taxon>
        <taxon>Pentapetalae</taxon>
        <taxon>rosids</taxon>
        <taxon>fabids</taxon>
        <taxon>Fabales</taxon>
        <taxon>Fabaceae</taxon>
        <taxon>Caesalpinioideae</taxon>
        <taxon>Cassia clade</taxon>
        <taxon>Senna</taxon>
    </lineage>
</organism>
<sequence length="53" mass="6434">MEMEMLHIIQELFCFFLRPDKRNKVLTEKEMTGPNKNKNRCSKEKEMIECIEV</sequence>